<dbReference type="Pfam" id="PF07977">
    <property type="entry name" value="FabA"/>
    <property type="match status" value="1"/>
</dbReference>
<gene>
    <name evidence="2" type="ORF">CVV64_00105</name>
</gene>
<dbReference type="Gene3D" id="3.10.129.10">
    <property type="entry name" value="Hotdog Thioesterase"/>
    <property type="match status" value="1"/>
</dbReference>
<reference evidence="2 3" key="1">
    <citation type="journal article" date="2017" name="ISME J.">
        <title>Potential for microbial H2 and metal transformations associated with novel bacteria and archaea in deep terrestrial subsurface sediments.</title>
        <authorList>
            <person name="Hernsdorf A.W."/>
            <person name="Amano Y."/>
            <person name="Miyakawa K."/>
            <person name="Ise K."/>
            <person name="Suzuki Y."/>
            <person name="Anantharaman K."/>
            <person name="Probst A."/>
            <person name="Burstein D."/>
            <person name="Thomas B.C."/>
            <person name="Banfield J.F."/>
        </authorList>
    </citation>
    <scope>NUCLEOTIDE SEQUENCE [LARGE SCALE GENOMIC DNA]</scope>
    <source>
        <strain evidence="2">HGW-Wallbacteria-1</strain>
    </source>
</reference>
<evidence type="ECO:0000256" key="1">
    <source>
        <dbReference type="ARBA" id="ARBA00023239"/>
    </source>
</evidence>
<dbReference type="PANTHER" id="PTHR30272">
    <property type="entry name" value="3-HYDROXYACYL-[ACYL-CARRIER-PROTEIN] DEHYDRATASE"/>
    <property type="match status" value="1"/>
</dbReference>
<dbReference type="InterPro" id="IPR029069">
    <property type="entry name" value="HotDog_dom_sf"/>
</dbReference>
<dbReference type="Proteomes" id="UP000233256">
    <property type="component" value="Unassembled WGS sequence"/>
</dbReference>
<comment type="caution">
    <text evidence="2">The sequence shown here is derived from an EMBL/GenBank/DDBJ whole genome shotgun (WGS) entry which is preliminary data.</text>
</comment>
<organism evidence="2 3">
    <name type="scientific">Candidatus Wallbacteria bacterium HGW-Wallbacteria-1</name>
    <dbReference type="NCBI Taxonomy" id="2013854"/>
    <lineage>
        <taxon>Bacteria</taxon>
        <taxon>Candidatus Walliibacteriota</taxon>
    </lineage>
</organism>
<protein>
    <submittedName>
        <fullName evidence="2">3-hydroxyacyl-[acyl-carrier-protein] dehydratase FabZ</fullName>
    </submittedName>
</protein>
<dbReference type="GO" id="GO:0016829">
    <property type="term" value="F:lyase activity"/>
    <property type="evidence" value="ECO:0007669"/>
    <property type="project" value="UniProtKB-KW"/>
</dbReference>
<sequence>MRFFMIDRILDWEIGGIARAVKNISLSEDFFDDHFPRMPIMPGVLILEGMAQLGGVFLEETAKQELSIHRKAVMISIDKTKFREISVPGDTLIYSARILAVNDAGGKVELQAEKCGKSIVKTMMNFAFREISDPYLLRDRDRLLKLWMTGHVE</sequence>
<evidence type="ECO:0000313" key="3">
    <source>
        <dbReference type="Proteomes" id="UP000233256"/>
    </source>
</evidence>
<dbReference type="PANTHER" id="PTHR30272:SF1">
    <property type="entry name" value="3-HYDROXYACYL-[ACYL-CARRIER-PROTEIN] DEHYDRATASE"/>
    <property type="match status" value="1"/>
</dbReference>
<accession>A0A2N1PU88</accession>
<keyword evidence="1" id="KW-0456">Lyase</keyword>
<dbReference type="SUPFAM" id="SSF54637">
    <property type="entry name" value="Thioesterase/thiol ester dehydrase-isomerase"/>
    <property type="match status" value="1"/>
</dbReference>
<evidence type="ECO:0000313" key="2">
    <source>
        <dbReference type="EMBL" id="PKK91866.1"/>
    </source>
</evidence>
<dbReference type="AlphaFoldDB" id="A0A2N1PU88"/>
<dbReference type="EMBL" id="PGXC01000001">
    <property type="protein sequence ID" value="PKK91866.1"/>
    <property type="molecule type" value="Genomic_DNA"/>
</dbReference>
<dbReference type="CDD" id="cd01288">
    <property type="entry name" value="FabZ"/>
    <property type="match status" value="1"/>
</dbReference>
<name>A0A2N1PU88_9BACT</name>
<proteinExistence type="predicted"/>
<dbReference type="InterPro" id="IPR013114">
    <property type="entry name" value="FabA_FabZ"/>
</dbReference>